<evidence type="ECO:0000313" key="3">
    <source>
        <dbReference type="EMBL" id="UOE44020.1"/>
    </source>
</evidence>
<organism evidence="3 4">
    <name type="scientific">Agromyces larvae</name>
    <dbReference type="NCBI Taxonomy" id="2929802"/>
    <lineage>
        <taxon>Bacteria</taxon>
        <taxon>Bacillati</taxon>
        <taxon>Actinomycetota</taxon>
        <taxon>Actinomycetes</taxon>
        <taxon>Micrococcales</taxon>
        <taxon>Microbacteriaceae</taxon>
        <taxon>Agromyces</taxon>
    </lineage>
</organism>
<dbReference type="InterPro" id="IPR050727">
    <property type="entry name" value="GH43_arabinanases"/>
</dbReference>
<dbReference type="InterPro" id="IPR022038">
    <property type="entry name" value="Ig-like_bact"/>
</dbReference>
<dbReference type="Pfam" id="PF20578">
    <property type="entry name" value="aBig_2"/>
    <property type="match status" value="1"/>
</dbReference>
<proteinExistence type="predicted"/>
<dbReference type="InterPro" id="IPR046780">
    <property type="entry name" value="aBig_2"/>
</dbReference>
<name>A0ABY4C5I7_9MICO</name>
<reference evidence="3 4" key="1">
    <citation type="submission" date="2022-03" db="EMBL/GenBank/DDBJ databases">
        <title>Mucilaginibacter sp. isolated from the gut of Protaetia brevitarsis seulensis larvae.</title>
        <authorList>
            <person name="Won M."/>
            <person name="Kim S.-J."/>
            <person name="Kwon S.-W."/>
        </authorList>
    </citation>
    <scope>NUCLEOTIDE SEQUENCE [LARGE SCALE GENOMIC DNA]</scope>
    <source>
        <strain evidence="3 4">CFWR-12</strain>
    </source>
</reference>
<sequence length="696" mass="73576">MSAFLSLQRSRRGGAARSGRIVGGAAAAALLASVLVSAGAGAAGAAAGNEAAELLAQIEIPNVGDVRGSVYLPPEVGGFAVDWQSSDPAVVTDEAEGEIAAGVVTRPTDGQPAVVTMTACTTVVYIHGCRDIQLTVRPAVGELADPKGYGMVTFQNSASEKIYGATSVGNDALTWEATNGGDPMFTSGLGSTGLRDPSIVRSPEGDKYYMVATDLWTQDPQFNAKGGWGWAQTGGSRAIEVWESDDLKTWSNQRHINVNTSPETGMTFAPEAIWDPEIQQYVVYWSSAIYADGTYYTTDPNDPNRRETDSLKWGRNVTYYVTTRDFVHFSDSKRMYDRCGTDGCAWDKGFGNLDPMIVFNPDDGYYYRAVQDRWDKIFDRLYPDCAQTTTDLYIERSTSILAPAEDWELLGGCLTIDAINGAGLGTASYNEGPNMVKANAGDVNGQGFYLMADGGWTGTDGTRHQGLQPYFATDIASGDFAASLKWNPPQFTGQRAPRAAHGHVFAATAAEHAAFRGAELEGLSVKTAPAKTTYVAGEALDLTGLELEAAYSDGQPGIEITEGFGGYTVSGYDPNTTGAQQVTASFTVAGVTETATFDVFVTVADPSVQITATTRCVAGRVVLATTVKNTTETEVSVDVLTPYGDKTAVTIAASTNASQVFVTRQAEISPGSVSAVVGPASEGNQSSSLFAAASCR</sequence>
<dbReference type="Gene3D" id="2.60.40.3630">
    <property type="match status" value="1"/>
</dbReference>
<feature type="domain" description="Atrophied bacterial Ig" evidence="2">
    <location>
        <begin position="62"/>
        <end position="137"/>
    </location>
</feature>
<protein>
    <submittedName>
        <fullName evidence="3">Bacterial Ig-like domain-containing protein</fullName>
    </submittedName>
</protein>
<dbReference type="SUPFAM" id="SSF75005">
    <property type="entry name" value="Arabinanase/levansucrase/invertase"/>
    <property type="match status" value="1"/>
</dbReference>
<dbReference type="RefSeq" id="WP_243555549.1">
    <property type="nucleotide sequence ID" value="NZ_CP094528.1"/>
</dbReference>
<gene>
    <name evidence="3" type="ORF">MTO99_17980</name>
</gene>
<keyword evidence="4" id="KW-1185">Reference proteome</keyword>
<feature type="domain" description="Ig-like" evidence="1">
    <location>
        <begin position="528"/>
        <end position="599"/>
    </location>
</feature>
<dbReference type="Pfam" id="PF07523">
    <property type="entry name" value="Big_3"/>
    <property type="match status" value="1"/>
</dbReference>
<evidence type="ECO:0000313" key="4">
    <source>
        <dbReference type="Proteomes" id="UP000832097"/>
    </source>
</evidence>
<evidence type="ECO:0000259" key="2">
    <source>
        <dbReference type="Pfam" id="PF20578"/>
    </source>
</evidence>
<dbReference type="PANTHER" id="PTHR43301:SF3">
    <property type="entry name" value="ARABINAN ENDO-1,5-ALPHA-L-ARABINOSIDASE A-RELATED"/>
    <property type="match status" value="1"/>
</dbReference>
<dbReference type="Proteomes" id="UP000832097">
    <property type="component" value="Chromosome"/>
</dbReference>
<dbReference type="EMBL" id="CP094528">
    <property type="protein sequence ID" value="UOE44020.1"/>
    <property type="molecule type" value="Genomic_DNA"/>
</dbReference>
<dbReference type="Gene3D" id="2.115.10.20">
    <property type="entry name" value="Glycosyl hydrolase domain, family 43"/>
    <property type="match status" value="1"/>
</dbReference>
<evidence type="ECO:0000259" key="1">
    <source>
        <dbReference type="Pfam" id="PF07523"/>
    </source>
</evidence>
<dbReference type="CDD" id="cd08983">
    <property type="entry name" value="GH43_Bt3655-like"/>
    <property type="match status" value="1"/>
</dbReference>
<dbReference type="InterPro" id="IPR023296">
    <property type="entry name" value="Glyco_hydro_beta-prop_sf"/>
</dbReference>
<accession>A0ABY4C5I7</accession>
<dbReference type="PANTHER" id="PTHR43301">
    <property type="entry name" value="ARABINAN ENDO-1,5-ALPHA-L-ARABINOSIDASE"/>
    <property type="match status" value="1"/>
</dbReference>